<evidence type="ECO:0000259" key="1">
    <source>
        <dbReference type="Pfam" id="PF13472"/>
    </source>
</evidence>
<dbReference type="Proteomes" id="UP000549066">
    <property type="component" value="Unassembled WGS sequence"/>
</dbReference>
<dbReference type="PANTHER" id="PTHR30383">
    <property type="entry name" value="THIOESTERASE 1/PROTEASE 1/LYSOPHOSPHOLIPASE L1"/>
    <property type="match status" value="1"/>
</dbReference>
<dbReference type="SUPFAM" id="SSF52266">
    <property type="entry name" value="SGNH hydrolase"/>
    <property type="match status" value="1"/>
</dbReference>
<dbReference type="EMBL" id="JACCFI010000001">
    <property type="protein sequence ID" value="NYG22505.1"/>
    <property type="molecule type" value="Genomic_DNA"/>
</dbReference>
<proteinExistence type="predicted"/>
<dbReference type="Gene3D" id="3.40.50.1110">
    <property type="entry name" value="SGNH hydrolase"/>
    <property type="match status" value="1"/>
</dbReference>
<dbReference type="InterPro" id="IPR013830">
    <property type="entry name" value="SGNH_hydro"/>
</dbReference>
<dbReference type="InterPro" id="IPR036514">
    <property type="entry name" value="SGNH_hydro_sf"/>
</dbReference>
<reference evidence="2 3" key="1">
    <citation type="submission" date="2020-07" db="EMBL/GenBank/DDBJ databases">
        <title>Sequencing the genomes of 1000 actinobacteria strains.</title>
        <authorList>
            <person name="Klenk H.-P."/>
        </authorList>
    </citation>
    <scope>NUCLEOTIDE SEQUENCE [LARGE SCALE GENOMIC DNA]</scope>
    <source>
        <strain evidence="2 3">DSM 8598</strain>
    </source>
</reference>
<evidence type="ECO:0000313" key="3">
    <source>
        <dbReference type="Proteomes" id="UP000549066"/>
    </source>
</evidence>
<dbReference type="CDD" id="cd00229">
    <property type="entry name" value="SGNH_hydrolase"/>
    <property type="match status" value="1"/>
</dbReference>
<name>A0A852X9F9_9MICO</name>
<dbReference type="InterPro" id="IPR051532">
    <property type="entry name" value="Ester_Hydrolysis_Enzymes"/>
</dbReference>
<gene>
    <name evidence="2" type="ORF">BJY17_003252</name>
</gene>
<dbReference type="AlphaFoldDB" id="A0A852X9F9"/>
<dbReference type="RefSeq" id="WP_179552303.1">
    <property type="nucleotide sequence ID" value="NZ_JACCFI010000001.1"/>
</dbReference>
<feature type="domain" description="SGNH hydrolase-type esterase" evidence="1">
    <location>
        <begin position="59"/>
        <end position="217"/>
    </location>
</feature>
<protein>
    <submittedName>
        <fullName evidence="2">Lysophospholipase L1-like esterase</fullName>
    </submittedName>
</protein>
<organism evidence="2 3">
    <name type="scientific">Agromyces hippuratus</name>
    <dbReference type="NCBI Taxonomy" id="286438"/>
    <lineage>
        <taxon>Bacteria</taxon>
        <taxon>Bacillati</taxon>
        <taxon>Actinomycetota</taxon>
        <taxon>Actinomycetes</taxon>
        <taxon>Micrococcales</taxon>
        <taxon>Microbacteriaceae</taxon>
        <taxon>Agromyces</taxon>
    </lineage>
</organism>
<dbReference type="Pfam" id="PF13472">
    <property type="entry name" value="Lipase_GDSL_2"/>
    <property type="match status" value="1"/>
</dbReference>
<keyword evidence="3" id="KW-1185">Reference proteome</keyword>
<comment type="caution">
    <text evidence="2">The sequence shown here is derived from an EMBL/GenBank/DDBJ whole genome shotgun (WGS) entry which is preliminary data.</text>
</comment>
<accession>A0A852X9F9</accession>
<sequence length="230" mass="23244">MVGAATTTAAIGAAARWVGVAVVILACASTIVGCSAPRPADGTGSPEASALAAHGTFAAVGDSITDADSPDFAAGNIGEASWTRYVMDDGFAFAGGWAEWGATTAMMAESVGPVDADVLVLLAGTNDVAFGIPFDDSAANLDRIVEVVGIEDVVVVSIPPMDALPTGAEAYNERLHDLATDQGWRFVDASAGLRTADGRFGEGMSFDGLHPSAEGARVLGEAIAAALREE</sequence>
<evidence type="ECO:0000313" key="2">
    <source>
        <dbReference type="EMBL" id="NYG22505.1"/>
    </source>
</evidence>